<feature type="compositionally biased region" description="Low complexity" evidence="1">
    <location>
        <begin position="41"/>
        <end position="56"/>
    </location>
</feature>
<dbReference type="Proteomes" id="UP000661435">
    <property type="component" value="Unassembled WGS sequence"/>
</dbReference>
<evidence type="ECO:0000256" key="1">
    <source>
        <dbReference type="SAM" id="MobiDB-lite"/>
    </source>
</evidence>
<gene>
    <name evidence="2" type="ORF">H8S57_06775</name>
</gene>
<sequence>MAEFEDKLNAILADPEAMGQIVSIAKALTGEASSSEAGTLPPEGTAPEAPAASPAPAEEPEAPRTQPDWGAVLGMLGSLNSGGTGSPLSALGDLDPRLIQTAVALFSEYSATDDRKIALLTAMKPFLKPERYAKVDKAVQIARLSRVIRAAFQLFKKSGEEEADV</sequence>
<dbReference type="RefSeq" id="WP_186907323.1">
    <property type="nucleotide sequence ID" value="NZ_JACOPP010000006.1"/>
</dbReference>
<keyword evidence="3" id="KW-1185">Reference proteome</keyword>
<proteinExistence type="predicted"/>
<feature type="region of interest" description="Disordered" evidence="1">
    <location>
        <begin position="32"/>
        <end position="71"/>
    </location>
</feature>
<evidence type="ECO:0000313" key="2">
    <source>
        <dbReference type="EMBL" id="MBC5733429.1"/>
    </source>
</evidence>
<name>A0A8J6MA83_9FIRM</name>
<reference evidence="2" key="1">
    <citation type="submission" date="2020-08" db="EMBL/GenBank/DDBJ databases">
        <title>Genome public.</title>
        <authorList>
            <person name="Liu C."/>
            <person name="Sun Q."/>
        </authorList>
    </citation>
    <scope>NUCLEOTIDE SEQUENCE</scope>
    <source>
        <strain evidence="2">NSJ-51</strain>
    </source>
</reference>
<organism evidence="2 3">
    <name type="scientific">Lawsonibacter hominis</name>
    <dbReference type="NCBI Taxonomy" id="2763053"/>
    <lineage>
        <taxon>Bacteria</taxon>
        <taxon>Bacillati</taxon>
        <taxon>Bacillota</taxon>
        <taxon>Clostridia</taxon>
        <taxon>Eubacteriales</taxon>
        <taxon>Oscillospiraceae</taxon>
        <taxon>Lawsonibacter</taxon>
    </lineage>
</organism>
<accession>A0A8J6MA83</accession>
<dbReference type="EMBL" id="JACOPP010000006">
    <property type="protein sequence ID" value="MBC5733429.1"/>
    <property type="molecule type" value="Genomic_DNA"/>
</dbReference>
<protein>
    <submittedName>
        <fullName evidence="2">Uncharacterized protein</fullName>
    </submittedName>
</protein>
<evidence type="ECO:0000313" key="3">
    <source>
        <dbReference type="Proteomes" id="UP000661435"/>
    </source>
</evidence>
<comment type="caution">
    <text evidence="2">The sequence shown here is derived from an EMBL/GenBank/DDBJ whole genome shotgun (WGS) entry which is preliminary data.</text>
</comment>
<dbReference type="AlphaFoldDB" id="A0A8J6MA83"/>